<protein>
    <submittedName>
        <fullName evidence="2">Uncharacterized protein</fullName>
    </submittedName>
</protein>
<name>A0A1A8PXC3_9TELE</name>
<reference evidence="2" key="2">
    <citation type="submission" date="2016-06" db="EMBL/GenBank/DDBJ databases">
        <title>The genome of a short-lived fish provides insights into sex chromosome evolution and the genetic control of aging.</title>
        <authorList>
            <person name="Reichwald K."/>
            <person name="Felder M."/>
            <person name="Petzold A."/>
            <person name="Koch P."/>
            <person name="Groth M."/>
            <person name="Platzer M."/>
        </authorList>
    </citation>
    <scope>NUCLEOTIDE SEQUENCE</scope>
    <source>
        <tissue evidence="2">Brain</tissue>
    </source>
</reference>
<proteinExistence type="predicted"/>
<dbReference type="EMBL" id="HAEH01008866">
    <property type="protein sequence ID" value="SBR85662.1"/>
    <property type="molecule type" value="Transcribed_RNA"/>
</dbReference>
<sequence>MSPAETLEMEMIGQETPPTNNWGPIEYGQFKDQEVEGM</sequence>
<feature type="non-terminal residue" evidence="2">
    <location>
        <position position="38"/>
    </location>
</feature>
<evidence type="ECO:0000313" key="2">
    <source>
        <dbReference type="EMBL" id="SBR85662.1"/>
    </source>
</evidence>
<dbReference type="AlphaFoldDB" id="A0A1A8PXC3"/>
<accession>A0A1A8PXC3</accession>
<evidence type="ECO:0000256" key="1">
    <source>
        <dbReference type="SAM" id="MobiDB-lite"/>
    </source>
</evidence>
<gene>
    <name evidence="2" type="primary">Nfu_g_1_011069</name>
</gene>
<organism evidence="2">
    <name type="scientific">Nothobranchius rachovii</name>
    <name type="common">bluefin notho</name>
    <dbReference type="NCBI Taxonomy" id="451742"/>
    <lineage>
        <taxon>Eukaryota</taxon>
        <taxon>Metazoa</taxon>
        <taxon>Chordata</taxon>
        <taxon>Craniata</taxon>
        <taxon>Vertebrata</taxon>
        <taxon>Euteleostomi</taxon>
        <taxon>Actinopterygii</taxon>
        <taxon>Neopterygii</taxon>
        <taxon>Teleostei</taxon>
        <taxon>Neoteleostei</taxon>
        <taxon>Acanthomorphata</taxon>
        <taxon>Ovalentaria</taxon>
        <taxon>Atherinomorphae</taxon>
        <taxon>Cyprinodontiformes</taxon>
        <taxon>Nothobranchiidae</taxon>
        <taxon>Nothobranchius</taxon>
    </lineage>
</organism>
<feature type="region of interest" description="Disordered" evidence="1">
    <location>
        <begin position="1"/>
        <end position="26"/>
    </location>
</feature>
<reference evidence="2" key="1">
    <citation type="submission" date="2016-05" db="EMBL/GenBank/DDBJ databases">
        <authorList>
            <person name="Lavstsen T."/>
            <person name="Jespersen J.S."/>
        </authorList>
    </citation>
    <scope>NUCLEOTIDE SEQUENCE</scope>
    <source>
        <tissue evidence="2">Brain</tissue>
    </source>
</reference>